<dbReference type="EMBL" id="JAGMUV010000017">
    <property type="protein sequence ID" value="KAH7131206.1"/>
    <property type="molecule type" value="Genomic_DNA"/>
</dbReference>
<dbReference type="SMART" id="SM00248">
    <property type="entry name" value="ANK"/>
    <property type="match status" value="4"/>
</dbReference>
<name>A0A9P9ISW4_9HYPO</name>
<protein>
    <submittedName>
        <fullName evidence="2">Ankyrin repeat-containing domain protein</fullName>
    </submittedName>
</protein>
<comment type="caution">
    <text evidence="2">The sequence shown here is derived from an EMBL/GenBank/DDBJ whole genome shotgun (WGS) entry which is preliminary data.</text>
</comment>
<dbReference type="PANTHER" id="PTHR46224:SF6">
    <property type="entry name" value="ANKYRIN REPEAT FAMILY PROTEIN"/>
    <property type="match status" value="1"/>
</dbReference>
<dbReference type="InterPro" id="IPR036770">
    <property type="entry name" value="Ankyrin_rpt-contain_sf"/>
</dbReference>
<dbReference type="Gene3D" id="1.25.40.20">
    <property type="entry name" value="Ankyrin repeat-containing domain"/>
    <property type="match status" value="1"/>
</dbReference>
<dbReference type="PROSITE" id="PS50297">
    <property type="entry name" value="ANK_REP_REGION"/>
    <property type="match status" value="1"/>
</dbReference>
<dbReference type="Proteomes" id="UP000738349">
    <property type="component" value="Unassembled WGS sequence"/>
</dbReference>
<evidence type="ECO:0000313" key="3">
    <source>
        <dbReference type="Proteomes" id="UP000738349"/>
    </source>
</evidence>
<dbReference type="InterPro" id="IPR051616">
    <property type="entry name" value="Cul2-RING_E3_ligase_SR"/>
</dbReference>
<dbReference type="AlphaFoldDB" id="A0A9P9ISW4"/>
<reference evidence="2" key="1">
    <citation type="journal article" date="2021" name="Nat. Commun.">
        <title>Genetic determinants of endophytism in the Arabidopsis root mycobiome.</title>
        <authorList>
            <person name="Mesny F."/>
            <person name="Miyauchi S."/>
            <person name="Thiergart T."/>
            <person name="Pickel B."/>
            <person name="Atanasova L."/>
            <person name="Karlsson M."/>
            <person name="Huettel B."/>
            <person name="Barry K.W."/>
            <person name="Haridas S."/>
            <person name="Chen C."/>
            <person name="Bauer D."/>
            <person name="Andreopoulos W."/>
            <person name="Pangilinan J."/>
            <person name="LaButti K."/>
            <person name="Riley R."/>
            <person name="Lipzen A."/>
            <person name="Clum A."/>
            <person name="Drula E."/>
            <person name="Henrissat B."/>
            <person name="Kohler A."/>
            <person name="Grigoriev I.V."/>
            <person name="Martin F.M."/>
            <person name="Hacquard S."/>
        </authorList>
    </citation>
    <scope>NUCLEOTIDE SEQUENCE</scope>
    <source>
        <strain evidence="2">MPI-CAGE-AT-0147</strain>
    </source>
</reference>
<organism evidence="2 3">
    <name type="scientific">Dactylonectria macrodidyma</name>
    <dbReference type="NCBI Taxonomy" id="307937"/>
    <lineage>
        <taxon>Eukaryota</taxon>
        <taxon>Fungi</taxon>
        <taxon>Dikarya</taxon>
        <taxon>Ascomycota</taxon>
        <taxon>Pezizomycotina</taxon>
        <taxon>Sordariomycetes</taxon>
        <taxon>Hypocreomycetidae</taxon>
        <taxon>Hypocreales</taxon>
        <taxon>Nectriaceae</taxon>
        <taxon>Dactylonectria</taxon>
    </lineage>
</organism>
<dbReference type="PANTHER" id="PTHR46224">
    <property type="entry name" value="ANKYRIN REPEAT FAMILY PROTEIN"/>
    <property type="match status" value="1"/>
</dbReference>
<dbReference type="SUPFAM" id="SSF48403">
    <property type="entry name" value="Ankyrin repeat"/>
    <property type="match status" value="1"/>
</dbReference>
<dbReference type="InterPro" id="IPR002110">
    <property type="entry name" value="Ankyrin_rpt"/>
</dbReference>
<proteinExistence type="predicted"/>
<dbReference type="Pfam" id="PF12796">
    <property type="entry name" value="Ank_2"/>
    <property type="match status" value="1"/>
</dbReference>
<evidence type="ECO:0000256" key="1">
    <source>
        <dbReference type="PROSITE-ProRule" id="PRU00023"/>
    </source>
</evidence>
<sequence length="441" mass="49319">MSALAPITSPSITVIDLTQDEAIPEPTIPALESFTSPLSHVTVIDLTQDEAIPEPATPALEPSVSPLSDVEVMDLTQNEGKRFQKQSQTEVENLFALDCSTSLLKLHPELLLIIMGVCGLSDLKDLLYTCSYLYQLGVGILYKSYPRAAFKICYEYTNSDAAIGALRHIKEAKTDFHLEERVLTWDPLTTDFHNAYLSAISMAAARGKERIVRYLVSECKVQINPIPDDPVYIDWISPLEAAIRGQQVEMVKILVEMGARTSFSGGRSALHVAAAAGSIELFNFFLEAGCEITQKDDNSNTPFTFAIASSNPYAMIWHLENCGLFGDRNDYNRLERESELQRQTQEQLNQALSSSPHLSGSKLRKMCRQALRMKRGYLSEVLAETPNILYLLRAARTRGRSRVTHHIPRSIEALIDELIVGGFSLDIYGLRWKLYGAPFWR</sequence>
<accession>A0A9P9ISW4</accession>
<keyword evidence="1" id="KW-0040">ANK repeat</keyword>
<feature type="repeat" description="ANK" evidence="1">
    <location>
        <begin position="265"/>
        <end position="297"/>
    </location>
</feature>
<dbReference type="OrthoDB" id="366390at2759"/>
<gene>
    <name evidence="2" type="ORF">EDB81DRAFT_763857</name>
</gene>
<dbReference type="PROSITE" id="PS50088">
    <property type="entry name" value="ANK_REPEAT"/>
    <property type="match status" value="1"/>
</dbReference>
<evidence type="ECO:0000313" key="2">
    <source>
        <dbReference type="EMBL" id="KAH7131206.1"/>
    </source>
</evidence>
<keyword evidence="3" id="KW-1185">Reference proteome</keyword>